<evidence type="ECO:0000313" key="4">
    <source>
        <dbReference type="Proteomes" id="UP001328107"/>
    </source>
</evidence>
<comment type="caution">
    <text evidence="3">The sequence shown here is derived from an EMBL/GenBank/DDBJ whole genome shotgun (WGS) entry which is preliminary data.</text>
</comment>
<evidence type="ECO:0000313" key="3">
    <source>
        <dbReference type="EMBL" id="GMR59643.1"/>
    </source>
</evidence>
<organism evidence="3 4">
    <name type="scientific">Pristionchus mayeri</name>
    <dbReference type="NCBI Taxonomy" id="1317129"/>
    <lineage>
        <taxon>Eukaryota</taxon>
        <taxon>Metazoa</taxon>
        <taxon>Ecdysozoa</taxon>
        <taxon>Nematoda</taxon>
        <taxon>Chromadorea</taxon>
        <taxon>Rhabditida</taxon>
        <taxon>Rhabditina</taxon>
        <taxon>Diplogasteromorpha</taxon>
        <taxon>Diplogasteroidea</taxon>
        <taxon>Neodiplogasteridae</taxon>
        <taxon>Pristionchus</taxon>
    </lineage>
</organism>
<accession>A0AAN5DA06</accession>
<keyword evidence="2" id="KW-0472">Membrane</keyword>
<dbReference type="EMBL" id="BTRK01000006">
    <property type="protein sequence ID" value="GMR59643.1"/>
    <property type="molecule type" value="Genomic_DNA"/>
</dbReference>
<feature type="transmembrane region" description="Helical" evidence="2">
    <location>
        <begin position="185"/>
        <end position="207"/>
    </location>
</feature>
<feature type="region of interest" description="Disordered" evidence="1">
    <location>
        <begin position="55"/>
        <end position="112"/>
    </location>
</feature>
<gene>
    <name evidence="3" type="ORF">PMAYCL1PPCAC_29838</name>
</gene>
<feature type="region of interest" description="Disordered" evidence="1">
    <location>
        <begin position="1"/>
        <end position="28"/>
    </location>
</feature>
<name>A0AAN5DA06_9BILA</name>
<keyword evidence="2" id="KW-0812">Transmembrane</keyword>
<protein>
    <submittedName>
        <fullName evidence="3">Uncharacterized protein</fullName>
    </submittedName>
</protein>
<keyword evidence="4" id="KW-1185">Reference proteome</keyword>
<keyword evidence="2" id="KW-1133">Transmembrane helix</keyword>
<reference evidence="4" key="1">
    <citation type="submission" date="2022-10" db="EMBL/GenBank/DDBJ databases">
        <title>Genome assembly of Pristionchus species.</title>
        <authorList>
            <person name="Yoshida K."/>
            <person name="Sommer R.J."/>
        </authorList>
    </citation>
    <scope>NUCLEOTIDE SEQUENCE [LARGE SCALE GENOMIC DNA]</scope>
    <source>
        <strain evidence="4">RS5460</strain>
    </source>
</reference>
<evidence type="ECO:0000256" key="1">
    <source>
        <dbReference type="SAM" id="MobiDB-lite"/>
    </source>
</evidence>
<dbReference type="AlphaFoldDB" id="A0AAN5DA06"/>
<evidence type="ECO:0000256" key="2">
    <source>
        <dbReference type="SAM" id="Phobius"/>
    </source>
</evidence>
<sequence length="223" mass="25281">MIDLPLQESIDDDFPRPTPLPIRMSAPSDDFIEDSAVEVVRSGEGNEMGEIHVGTTRGLDIPLPLDSDRPSPDQNQSDFPSPVALSPSSAEYFVRRETKERRKRKRTYSMDRDPLGKPLQFFDLVDDSTTRFRRSPSPSMEIDVSTDSIEVSDQPLFEEPKREEDVLQDHFYIDNQSGEVCMSTLSFSMLLLSILLIFAILSLIYWIHAFRRTGTSGSLLFSS</sequence>
<proteinExistence type="predicted"/>
<dbReference type="Proteomes" id="UP001328107">
    <property type="component" value="Unassembled WGS sequence"/>
</dbReference>